<evidence type="ECO:0000256" key="1">
    <source>
        <dbReference type="SAM" id="MobiDB-lite"/>
    </source>
</evidence>
<reference evidence="2" key="1">
    <citation type="journal article" date="2020" name="Stud. Mycol.">
        <title>101 Dothideomycetes genomes: a test case for predicting lifestyles and emergence of pathogens.</title>
        <authorList>
            <person name="Haridas S."/>
            <person name="Albert R."/>
            <person name="Binder M."/>
            <person name="Bloem J."/>
            <person name="Labutti K."/>
            <person name="Salamov A."/>
            <person name="Andreopoulos B."/>
            <person name="Baker S."/>
            <person name="Barry K."/>
            <person name="Bills G."/>
            <person name="Bluhm B."/>
            <person name="Cannon C."/>
            <person name="Castanera R."/>
            <person name="Culley D."/>
            <person name="Daum C."/>
            <person name="Ezra D."/>
            <person name="Gonzalez J."/>
            <person name="Henrissat B."/>
            <person name="Kuo A."/>
            <person name="Liang C."/>
            <person name="Lipzen A."/>
            <person name="Lutzoni F."/>
            <person name="Magnuson J."/>
            <person name="Mondo S."/>
            <person name="Nolan M."/>
            <person name="Ohm R."/>
            <person name="Pangilinan J."/>
            <person name="Park H.-J."/>
            <person name="Ramirez L."/>
            <person name="Alfaro M."/>
            <person name="Sun H."/>
            <person name="Tritt A."/>
            <person name="Yoshinaga Y."/>
            <person name="Zwiers L.-H."/>
            <person name="Turgeon B."/>
            <person name="Goodwin S."/>
            <person name="Spatafora J."/>
            <person name="Crous P."/>
            <person name="Grigoriev I."/>
        </authorList>
    </citation>
    <scope>NUCLEOTIDE SEQUENCE</scope>
    <source>
        <strain evidence="2">CBS 119925</strain>
    </source>
</reference>
<dbReference type="EMBL" id="MU006598">
    <property type="protein sequence ID" value="KAF2743267.1"/>
    <property type="molecule type" value="Genomic_DNA"/>
</dbReference>
<evidence type="ECO:0000313" key="3">
    <source>
        <dbReference type="Proteomes" id="UP000799440"/>
    </source>
</evidence>
<dbReference type="Proteomes" id="UP000799440">
    <property type="component" value="Unassembled WGS sequence"/>
</dbReference>
<organism evidence="2 3">
    <name type="scientific">Sporormia fimetaria CBS 119925</name>
    <dbReference type="NCBI Taxonomy" id="1340428"/>
    <lineage>
        <taxon>Eukaryota</taxon>
        <taxon>Fungi</taxon>
        <taxon>Dikarya</taxon>
        <taxon>Ascomycota</taxon>
        <taxon>Pezizomycotina</taxon>
        <taxon>Dothideomycetes</taxon>
        <taxon>Pleosporomycetidae</taxon>
        <taxon>Pleosporales</taxon>
        <taxon>Sporormiaceae</taxon>
        <taxon>Sporormia</taxon>
    </lineage>
</organism>
<keyword evidence="3" id="KW-1185">Reference proteome</keyword>
<name>A0A6A6V233_9PLEO</name>
<dbReference type="AlphaFoldDB" id="A0A6A6V233"/>
<proteinExistence type="predicted"/>
<gene>
    <name evidence="2" type="ORF">M011DRAFT_222647</name>
</gene>
<evidence type="ECO:0000313" key="2">
    <source>
        <dbReference type="EMBL" id="KAF2743267.1"/>
    </source>
</evidence>
<feature type="region of interest" description="Disordered" evidence="1">
    <location>
        <begin position="1"/>
        <end position="57"/>
    </location>
</feature>
<protein>
    <submittedName>
        <fullName evidence="2">Uncharacterized protein</fullName>
    </submittedName>
</protein>
<accession>A0A6A6V233</accession>
<sequence>MTGPGKRGETKYDNAHDRVEAKRGGDNRKQVRSAPDHPRRCKPHSSRKDRASPGATTAGVLLLRVSRSQVPGALAAVRPGRETSVLSLAKVSEHTYKVCASSNWDSCGLRIAVTVAQQRVETVLGSLHRLCRLWGWCIKCEVHEVHNQWAGTELKEGE</sequence>
<feature type="compositionally biased region" description="Basic and acidic residues" evidence="1">
    <location>
        <begin position="1"/>
        <end position="38"/>
    </location>
</feature>